<reference evidence="2" key="1">
    <citation type="submission" date="2021-01" db="EMBL/GenBank/DDBJ databases">
        <title>Fulvivirga kasyanovii gen. nov., sp nov., a novel member of the phylum Bacteroidetes isolated from seawater in a mussel farm.</title>
        <authorList>
            <person name="Zhao L.-H."/>
            <person name="Wang Z.-J."/>
        </authorList>
    </citation>
    <scope>NUCLEOTIDE SEQUENCE</scope>
    <source>
        <strain evidence="2">2943</strain>
    </source>
</reference>
<keyword evidence="3" id="KW-1185">Reference proteome</keyword>
<dbReference type="Gene3D" id="3.40.50.300">
    <property type="entry name" value="P-loop containing nucleotide triphosphate hydrolases"/>
    <property type="match status" value="1"/>
</dbReference>
<dbReference type="GO" id="GO:0005524">
    <property type="term" value="F:ATP binding"/>
    <property type="evidence" value="ECO:0007669"/>
    <property type="project" value="InterPro"/>
</dbReference>
<evidence type="ECO:0000313" key="3">
    <source>
        <dbReference type="Proteomes" id="UP000659388"/>
    </source>
</evidence>
<sequence>MQTCCNIYQFSDGEHQLNEILGSLLMVEEDGCLFLLDEPDTHFNPKWRAKLIKLFNYLSAKKLNRQNLPEVVRKHEILLTTHSPYVVSDSEKMDVYLFRRTKEGANIKNPEPQTYGASIGFLNEEIFGRDNSISEYSNFDLETLKSSVQTLQDIEDAREKLFDFGESIEKFDALRFLREKQQELESKK</sequence>
<comment type="caution">
    <text evidence="2">The sequence shown here is derived from an EMBL/GenBank/DDBJ whole genome shotgun (WGS) entry which is preliminary data.</text>
</comment>
<dbReference type="GO" id="GO:0016887">
    <property type="term" value="F:ATP hydrolysis activity"/>
    <property type="evidence" value="ECO:0007669"/>
    <property type="project" value="InterPro"/>
</dbReference>
<dbReference type="Proteomes" id="UP000659388">
    <property type="component" value="Unassembled WGS sequence"/>
</dbReference>
<dbReference type="SUPFAM" id="SSF52540">
    <property type="entry name" value="P-loop containing nucleoside triphosphate hydrolases"/>
    <property type="match status" value="1"/>
</dbReference>
<name>A0A937F6I2_9BACT</name>
<evidence type="ECO:0000313" key="2">
    <source>
        <dbReference type="EMBL" id="MBL3657291.1"/>
    </source>
</evidence>
<dbReference type="EMBL" id="JAESIY010000007">
    <property type="protein sequence ID" value="MBL3657291.1"/>
    <property type="molecule type" value="Genomic_DNA"/>
</dbReference>
<evidence type="ECO:0000259" key="1">
    <source>
        <dbReference type="Pfam" id="PF13304"/>
    </source>
</evidence>
<protein>
    <submittedName>
        <fullName evidence="2">AAA family ATPase</fullName>
    </submittedName>
</protein>
<proteinExistence type="predicted"/>
<dbReference type="InterPro" id="IPR027417">
    <property type="entry name" value="P-loop_NTPase"/>
</dbReference>
<organism evidence="2 3">
    <name type="scientific">Fulvivirga sediminis</name>
    <dbReference type="NCBI Taxonomy" id="2803949"/>
    <lineage>
        <taxon>Bacteria</taxon>
        <taxon>Pseudomonadati</taxon>
        <taxon>Bacteroidota</taxon>
        <taxon>Cytophagia</taxon>
        <taxon>Cytophagales</taxon>
        <taxon>Fulvivirgaceae</taxon>
        <taxon>Fulvivirga</taxon>
    </lineage>
</organism>
<accession>A0A937F6I2</accession>
<dbReference type="Pfam" id="PF13304">
    <property type="entry name" value="AAA_21"/>
    <property type="match status" value="1"/>
</dbReference>
<gene>
    <name evidence="2" type="ORF">JL102_14185</name>
</gene>
<feature type="domain" description="ATPase AAA-type core" evidence="1">
    <location>
        <begin position="6"/>
        <end position="88"/>
    </location>
</feature>
<dbReference type="InterPro" id="IPR003959">
    <property type="entry name" value="ATPase_AAA_core"/>
</dbReference>
<dbReference type="AlphaFoldDB" id="A0A937F6I2"/>